<dbReference type="EMBL" id="NJHN03000047">
    <property type="protein sequence ID" value="KAH9420655.1"/>
    <property type="molecule type" value="Genomic_DNA"/>
</dbReference>
<protein>
    <submittedName>
        <fullName evidence="1">Uncharacterized protein</fullName>
    </submittedName>
</protein>
<dbReference type="Proteomes" id="UP000887458">
    <property type="component" value="Unassembled WGS sequence"/>
</dbReference>
<sequence>MTSMTFIVVTYDCRNSLQKKYACNKNSSEIFRHYSIECPDVGWQQETFVNEKYNIRGWASEKTKTSEEPTV</sequence>
<reference evidence="1 2" key="2">
    <citation type="journal article" date="2022" name="Mol. Biol. Evol.">
        <title>Comparative Genomics Reveals Insights into the Divergent Evolution of Astigmatic Mites and Household Pest Adaptations.</title>
        <authorList>
            <person name="Xiong Q."/>
            <person name="Wan A.T."/>
            <person name="Liu X."/>
            <person name="Fung C.S."/>
            <person name="Xiao X."/>
            <person name="Malainual N."/>
            <person name="Hou J."/>
            <person name="Wang L."/>
            <person name="Wang M."/>
            <person name="Yang K.Y."/>
            <person name="Cui Y."/>
            <person name="Leung E.L."/>
            <person name="Nong W."/>
            <person name="Shin S.K."/>
            <person name="Au S.W."/>
            <person name="Jeong K.Y."/>
            <person name="Chew F.T."/>
            <person name="Hui J.H."/>
            <person name="Leung T.F."/>
            <person name="Tungtrongchitr A."/>
            <person name="Zhong N."/>
            <person name="Liu Z."/>
            <person name="Tsui S.K."/>
        </authorList>
    </citation>
    <scope>NUCLEOTIDE SEQUENCE [LARGE SCALE GENOMIC DNA]</scope>
    <source>
        <strain evidence="1">Derp</strain>
    </source>
</reference>
<reference evidence="1 2" key="1">
    <citation type="journal article" date="2018" name="J. Allergy Clin. Immunol.">
        <title>High-quality assembly of Dermatophagoides pteronyssinus genome and transcriptome reveals a wide range of novel allergens.</title>
        <authorList>
            <person name="Liu X.Y."/>
            <person name="Yang K.Y."/>
            <person name="Wang M.Q."/>
            <person name="Kwok J.S."/>
            <person name="Zeng X."/>
            <person name="Yang Z."/>
            <person name="Xiao X.J."/>
            <person name="Lau C.P."/>
            <person name="Li Y."/>
            <person name="Huang Z.M."/>
            <person name="Ba J.G."/>
            <person name="Yim A.K."/>
            <person name="Ouyang C.Y."/>
            <person name="Ngai S.M."/>
            <person name="Chan T.F."/>
            <person name="Leung E.L."/>
            <person name="Liu L."/>
            <person name="Liu Z.G."/>
            <person name="Tsui S.K."/>
        </authorList>
    </citation>
    <scope>NUCLEOTIDE SEQUENCE [LARGE SCALE GENOMIC DNA]</scope>
    <source>
        <strain evidence="1">Derp</strain>
    </source>
</reference>
<proteinExistence type="predicted"/>
<evidence type="ECO:0000313" key="1">
    <source>
        <dbReference type="EMBL" id="KAH9420655.1"/>
    </source>
</evidence>
<accession>A0ABQ8JE74</accession>
<evidence type="ECO:0000313" key="2">
    <source>
        <dbReference type="Proteomes" id="UP000887458"/>
    </source>
</evidence>
<keyword evidence="2" id="KW-1185">Reference proteome</keyword>
<organism evidence="1 2">
    <name type="scientific">Dermatophagoides pteronyssinus</name>
    <name type="common">European house dust mite</name>
    <dbReference type="NCBI Taxonomy" id="6956"/>
    <lineage>
        <taxon>Eukaryota</taxon>
        <taxon>Metazoa</taxon>
        <taxon>Ecdysozoa</taxon>
        <taxon>Arthropoda</taxon>
        <taxon>Chelicerata</taxon>
        <taxon>Arachnida</taxon>
        <taxon>Acari</taxon>
        <taxon>Acariformes</taxon>
        <taxon>Sarcoptiformes</taxon>
        <taxon>Astigmata</taxon>
        <taxon>Psoroptidia</taxon>
        <taxon>Analgoidea</taxon>
        <taxon>Pyroglyphidae</taxon>
        <taxon>Dermatophagoidinae</taxon>
        <taxon>Dermatophagoides</taxon>
    </lineage>
</organism>
<gene>
    <name evidence="1" type="ORF">DERP_001085</name>
</gene>
<comment type="caution">
    <text evidence="1">The sequence shown here is derived from an EMBL/GenBank/DDBJ whole genome shotgun (WGS) entry which is preliminary data.</text>
</comment>
<name>A0ABQ8JE74_DERPT</name>